<dbReference type="AlphaFoldDB" id="A0A7T0PAL4"/>
<dbReference type="EMBL" id="CP064954">
    <property type="protein sequence ID" value="QPK79186.1"/>
    <property type="molecule type" value="Genomic_DNA"/>
</dbReference>
<feature type="domain" description="NodB homology" evidence="5">
    <location>
        <begin position="157"/>
        <end position="333"/>
    </location>
</feature>
<protein>
    <submittedName>
        <fullName evidence="6">Polysaccharide deacetylase family protein</fullName>
    </submittedName>
</protein>
<dbReference type="InterPro" id="IPR050248">
    <property type="entry name" value="Polysacc_deacetylase_ArnD"/>
</dbReference>
<name>A0A7T0PAL4_9CORY</name>
<dbReference type="GO" id="GO:0005975">
    <property type="term" value="P:carbohydrate metabolic process"/>
    <property type="evidence" value="ECO:0007669"/>
    <property type="project" value="InterPro"/>
</dbReference>
<dbReference type="PANTHER" id="PTHR10587">
    <property type="entry name" value="GLYCOSYL TRANSFERASE-RELATED"/>
    <property type="match status" value="1"/>
</dbReference>
<feature type="compositionally biased region" description="Polar residues" evidence="3">
    <location>
        <begin position="34"/>
        <end position="59"/>
    </location>
</feature>
<keyword evidence="7" id="KW-1185">Reference proteome</keyword>
<dbReference type="Gene3D" id="3.20.20.370">
    <property type="entry name" value="Glycoside hydrolase/deacetylase"/>
    <property type="match status" value="1"/>
</dbReference>
<dbReference type="InterPro" id="IPR011330">
    <property type="entry name" value="Glyco_hydro/deAcase_b/a-brl"/>
</dbReference>
<dbReference type="PANTHER" id="PTHR10587:SF133">
    <property type="entry name" value="CHITIN DEACETYLASE 1-RELATED"/>
    <property type="match status" value="1"/>
</dbReference>
<accession>A0A7T0PAL4</accession>
<evidence type="ECO:0000313" key="7">
    <source>
        <dbReference type="Proteomes" id="UP000594681"/>
    </source>
</evidence>
<dbReference type="Proteomes" id="UP000594681">
    <property type="component" value="Chromosome"/>
</dbReference>
<dbReference type="InterPro" id="IPR002509">
    <property type="entry name" value="NODB_dom"/>
</dbReference>
<dbReference type="Pfam" id="PF01522">
    <property type="entry name" value="Polysacc_deac_1"/>
    <property type="match status" value="1"/>
</dbReference>
<sequence>MPAVHLRRLAAASLAACLLFAAPAQAGTAHANPGHTNPGHTNPGRTNLGSTNPGQNGSAQVGRGDIILAQANPLGSATGADPFAQLNQFSSQTSSRAEDGVHQALRSAYQALPEPARNHPGIANQARAMGLVDPPVRNGTVGAAGASASSPAPGCANCVALTFDDGPATPTHQLLDILDRKRVQASFFVLAPKANAQPQLLRRMDAAGHTIGNHTATHRELNKLDAASVDREIAQGNDAVRAATGHGTRWMRPPYGATNDTVAAAAARAGAAQAFWSVDTLDWKTRNTEQTCRTAVGEAKPGAIILMHDIHPSTVAAVECIIDGLRAKGLAPVNLDTLIPHPQPGRIYYSRP</sequence>
<feature type="chain" id="PRO_5038497081" evidence="4">
    <location>
        <begin position="27"/>
        <end position="352"/>
    </location>
</feature>
<reference evidence="6 7" key="1">
    <citation type="submission" date="2020-11" db="EMBL/GenBank/DDBJ databases">
        <title>Corynebacterium sp. ZJ-599.</title>
        <authorList>
            <person name="Zhou J."/>
        </authorList>
    </citation>
    <scope>NUCLEOTIDE SEQUENCE [LARGE SCALE GENOMIC DNA]</scope>
    <source>
        <strain evidence="6 7">ZJ-599</strain>
    </source>
</reference>
<dbReference type="GO" id="GO:0046872">
    <property type="term" value="F:metal ion binding"/>
    <property type="evidence" value="ECO:0007669"/>
    <property type="project" value="UniProtKB-KW"/>
</dbReference>
<feature type="signal peptide" evidence="4">
    <location>
        <begin position="1"/>
        <end position="26"/>
    </location>
</feature>
<organism evidence="6 7">
    <name type="scientific">Corynebacterium lizhenjunii</name>
    <dbReference type="NCBI Taxonomy" id="2709394"/>
    <lineage>
        <taxon>Bacteria</taxon>
        <taxon>Bacillati</taxon>
        <taxon>Actinomycetota</taxon>
        <taxon>Actinomycetes</taxon>
        <taxon>Mycobacteriales</taxon>
        <taxon>Corynebacteriaceae</taxon>
        <taxon>Corynebacterium</taxon>
    </lineage>
</organism>
<dbReference type="GO" id="GO:0016810">
    <property type="term" value="F:hydrolase activity, acting on carbon-nitrogen (but not peptide) bonds"/>
    <property type="evidence" value="ECO:0007669"/>
    <property type="project" value="InterPro"/>
</dbReference>
<evidence type="ECO:0000313" key="6">
    <source>
        <dbReference type="EMBL" id="QPK79186.1"/>
    </source>
</evidence>
<keyword evidence="1" id="KW-0479">Metal-binding</keyword>
<keyword evidence="4" id="KW-0732">Signal</keyword>
<dbReference type="SUPFAM" id="SSF88713">
    <property type="entry name" value="Glycoside hydrolase/deacetylase"/>
    <property type="match status" value="1"/>
</dbReference>
<evidence type="ECO:0000256" key="1">
    <source>
        <dbReference type="ARBA" id="ARBA00022723"/>
    </source>
</evidence>
<evidence type="ECO:0000256" key="4">
    <source>
        <dbReference type="SAM" id="SignalP"/>
    </source>
</evidence>
<evidence type="ECO:0000259" key="5">
    <source>
        <dbReference type="PROSITE" id="PS51677"/>
    </source>
</evidence>
<keyword evidence="2" id="KW-0378">Hydrolase</keyword>
<dbReference type="GO" id="GO:0016020">
    <property type="term" value="C:membrane"/>
    <property type="evidence" value="ECO:0007669"/>
    <property type="project" value="TreeGrafter"/>
</dbReference>
<gene>
    <name evidence="6" type="ORF">G7Y31_00130</name>
</gene>
<proteinExistence type="predicted"/>
<evidence type="ECO:0000256" key="2">
    <source>
        <dbReference type="ARBA" id="ARBA00022801"/>
    </source>
</evidence>
<dbReference type="PROSITE" id="PS51677">
    <property type="entry name" value="NODB"/>
    <property type="match status" value="1"/>
</dbReference>
<feature type="region of interest" description="Disordered" evidence="3">
    <location>
        <begin position="29"/>
        <end position="60"/>
    </location>
</feature>
<dbReference type="KEGG" id="cliz:G7Y31_00130"/>
<evidence type="ECO:0000256" key="3">
    <source>
        <dbReference type="SAM" id="MobiDB-lite"/>
    </source>
</evidence>